<keyword evidence="3" id="KW-0812">Transmembrane</keyword>
<evidence type="ECO:0000259" key="4">
    <source>
        <dbReference type="PROSITE" id="PS50109"/>
    </source>
</evidence>
<evidence type="ECO:0000256" key="1">
    <source>
        <dbReference type="ARBA" id="ARBA00022553"/>
    </source>
</evidence>
<sequence>MRALSHIGRIRSRLLLLCLFTLVCLAGLLKAISYNSQKEEEGGIALMQANKVMRNLEGLRAAVSETESLVQSFLLTGDQQWKKELPASRLVMLQLLKETASLEADQMQQQKFALIKKSIEQKIAFQENMLRMDNISPAYLEAIGYHQINGRLDEKIRLPILLATERQALLMQRKAAENDSASMHARFITIFTAVFIYLLILCALWHLRNLVRTGPAARMDNTDTEDDEIFSREQGAFIGVFSIAGSGQIIRRQEGTAIVRVLWAKEEVEQNFNYIAAKIDEQQKSLKKGSSDEETELMEEDLLPEWMAAGLPEQLTLNVDRGHDHFMGQAVNANYYQPGPVYNRQPGNYMPGGMSSYRILPVPPTPNQPEITRTPGQESPGFELSTLIQDILNPYYVEAEEKNIRLLYTLDPSIPNFLSGDARKLSGILRNVIDNAMRFTYKGYIQLTVTGMNIQVDKAEIAFSIADTGKGLDAEQMNDLLNGPGTTVPGLYQAKKLAESQQSQLMIHSTEEDGTVCCFVGSYRY</sequence>
<dbReference type="InterPro" id="IPR005467">
    <property type="entry name" value="His_kinase_dom"/>
</dbReference>
<reference evidence="5" key="1">
    <citation type="submission" date="2022-01" db="EMBL/GenBank/DDBJ databases">
        <authorList>
            <person name="Jo J.-H."/>
            <person name="Im W.-T."/>
        </authorList>
    </citation>
    <scope>NUCLEOTIDE SEQUENCE</scope>
    <source>
        <strain evidence="5">NA20</strain>
    </source>
</reference>
<dbReference type="SUPFAM" id="SSF55874">
    <property type="entry name" value="ATPase domain of HSP90 chaperone/DNA topoisomerase II/histidine kinase"/>
    <property type="match status" value="1"/>
</dbReference>
<gene>
    <name evidence="5" type="ORF">LZZ85_17155</name>
</gene>
<feature type="domain" description="Histidine kinase" evidence="4">
    <location>
        <begin position="382"/>
        <end position="515"/>
    </location>
</feature>
<evidence type="ECO:0000256" key="2">
    <source>
        <dbReference type="ARBA" id="ARBA00023012"/>
    </source>
</evidence>
<dbReference type="EMBL" id="JAKLTR010000011">
    <property type="protein sequence ID" value="MCG2616028.1"/>
    <property type="molecule type" value="Genomic_DNA"/>
</dbReference>
<dbReference type="Proteomes" id="UP001165367">
    <property type="component" value="Unassembled WGS sequence"/>
</dbReference>
<dbReference type="InterPro" id="IPR003594">
    <property type="entry name" value="HATPase_dom"/>
</dbReference>
<dbReference type="Pfam" id="PF05227">
    <property type="entry name" value="CHASE3"/>
    <property type="match status" value="1"/>
</dbReference>
<protein>
    <submittedName>
        <fullName evidence="5">ATP-binding protein</fullName>
    </submittedName>
</protein>
<comment type="caution">
    <text evidence="5">The sequence shown here is derived from an EMBL/GenBank/DDBJ whole genome shotgun (WGS) entry which is preliminary data.</text>
</comment>
<keyword evidence="2" id="KW-0902">Two-component regulatory system</keyword>
<evidence type="ECO:0000313" key="5">
    <source>
        <dbReference type="EMBL" id="MCG2616028.1"/>
    </source>
</evidence>
<keyword evidence="5" id="KW-0067">ATP-binding</keyword>
<dbReference type="PANTHER" id="PTHR45339">
    <property type="entry name" value="HYBRID SIGNAL TRANSDUCTION HISTIDINE KINASE J"/>
    <property type="match status" value="1"/>
</dbReference>
<keyword evidence="3" id="KW-0472">Membrane</keyword>
<dbReference type="Gene3D" id="3.30.565.10">
    <property type="entry name" value="Histidine kinase-like ATPase, C-terminal domain"/>
    <property type="match status" value="1"/>
</dbReference>
<dbReference type="PANTHER" id="PTHR45339:SF1">
    <property type="entry name" value="HYBRID SIGNAL TRANSDUCTION HISTIDINE KINASE J"/>
    <property type="match status" value="1"/>
</dbReference>
<dbReference type="SMART" id="SM00387">
    <property type="entry name" value="HATPase_c"/>
    <property type="match status" value="1"/>
</dbReference>
<dbReference type="GO" id="GO:0005524">
    <property type="term" value="F:ATP binding"/>
    <property type="evidence" value="ECO:0007669"/>
    <property type="project" value="UniProtKB-KW"/>
</dbReference>
<evidence type="ECO:0000256" key="3">
    <source>
        <dbReference type="SAM" id="Phobius"/>
    </source>
</evidence>
<keyword evidence="6" id="KW-1185">Reference proteome</keyword>
<evidence type="ECO:0000313" key="6">
    <source>
        <dbReference type="Proteomes" id="UP001165367"/>
    </source>
</evidence>
<dbReference type="InterPro" id="IPR036890">
    <property type="entry name" value="HATPase_C_sf"/>
</dbReference>
<keyword evidence="5" id="KW-0547">Nucleotide-binding</keyword>
<proteinExistence type="predicted"/>
<accession>A0ABS9KUP1</accession>
<dbReference type="Pfam" id="PF02518">
    <property type="entry name" value="HATPase_c"/>
    <property type="match status" value="1"/>
</dbReference>
<keyword evidence="1" id="KW-0597">Phosphoprotein</keyword>
<dbReference type="InterPro" id="IPR007891">
    <property type="entry name" value="CHASE3"/>
</dbReference>
<feature type="transmembrane region" description="Helical" evidence="3">
    <location>
        <begin position="187"/>
        <end position="207"/>
    </location>
</feature>
<name>A0ABS9KUP1_9BACT</name>
<dbReference type="RefSeq" id="WP_237874566.1">
    <property type="nucleotide sequence ID" value="NZ_JAKLTR010000011.1"/>
</dbReference>
<dbReference type="PROSITE" id="PS50109">
    <property type="entry name" value="HIS_KIN"/>
    <property type="match status" value="1"/>
</dbReference>
<keyword evidence="3" id="KW-1133">Transmembrane helix</keyword>
<organism evidence="5 6">
    <name type="scientific">Terrimonas ginsenosidimutans</name>
    <dbReference type="NCBI Taxonomy" id="2908004"/>
    <lineage>
        <taxon>Bacteria</taxon>
        <taxon>Pseudomonadati</taxon>
        <taxon>Bacteroidota</taxon>
        <taxon>Chitinophagia</taxon>
        <taxon>Chitinophagales</taxon>
        <taxon>Chitinophagaceae</taxon>
        <taxon>Terrimonas</taxon>
    </lineage>
</organism>